<accession>A0A438KMD5</accession>
<dbReference type="GO" id="GO:0008270">
    <property type="term" value="F:zinc ion binding"/>
    <property type="evidence" value="ECO:0007669"/>
    <property type="project" value="UniProtKB-KW"/>
</dbReference>
<comment type="catalytic activity">
    <reaction evidence="1">
        <text>S-ubiquitinyl-[E2 ubiquitin-conjugating enzyme]-L-cysteine + [acceptor protein]-L-lysine = [E2 ubiquitin-conjugating enzyme]-L-cysteine + N(6)-ubiquitinyl-[acceptor protein]-L-lysine.</text>
        <dbReference type="EC" id="2.3.2.27"/>
    </reaction>
</comment>
<evidence type="ECO:0000256" key="10">
    <source>
        <dbReference type="SAM" id="MobiDB-lite"/>
    </source>
</evidence>
<keyword evidence="7" id="KW-0805">Transcription regulation</keyword>
<organism evidence="12 13">
    <name type="scientific">Vitis vinifera</name>
    <name type="common">Grape</name>
    <dbReference type="NCBI Taxonomy" id="29760"/>
    <lineage>
        <taxon>Eukaryota</taxon>
        <taxon>Viridiplantae</taxon>
        <taxon>Streptophyta</taxon>
        <taxon>Embryophyta</taxon>
        <taxon>Tracheophyta</taxon>
        <taxon>Spermatophyta</taxon>
        <taxon>Magnoliopsida</taxon>
        <taxon>eudicotyledons</taxon>
        <taxon>Gunneridae</taxon>
        <taxon>Pentapetalae</taxon>
        <taxon>rosids</taxon>
        <taxon>Vitales</taxon>
        <taxon>Vitaceae</taxon>
        <taxon>Viteae</taxon>
        <taxon>Vitis</taxon>
    </lineage>
</organism>
<keyword evidence="8" id="KW-0804">Transcription</keyword>
<evidence type="ECO:0000256" key="2">
    <source>
        <dbReference type="ARBA" id="ARBA00012483"/>
    </source>
</evidence>
<dbReference type="PROSITE" id="PS50089">
    <property type="entry name" value="ZF_RING_2"/>
    <property type="match status" value="1"/>
</dbReference>
<proteinExistence type="predicted"/>
<evidence type="ECO:0000259" key="11">
    <source>
        <dbReference type="PROSITE" id="PS50089"/>
    </source>
</evidence>
<evidence type="ECO:0000256" key="3">
    <source>
        <dbReference type="ARBA" id="ARBA00022679"/>
    </source>
</evidence>
<keyword evidence="5 9" id="KW-0863">Zinc-finger</keyword>
<dbReference type="Gene3D" id="3.30.40.10">
    <property type="entry name" value="Zinc/RING finger domain, C3HC4 (zinc finger)"/>
    <property type="match status" value="1"/>
</dbReference>
<dbReference type="SMART" id="SM00184">
    <property type="entry name" value="RING"/>
    <property type="match status" value="1"/>
</dbReference>
<dbReference type="Pfam" id="PF13639">
    <property type="entry name" value="zf-RING_2"/>
    <property type="match status" value="1"/>
</dbReference>
<keyword evidence="3" id="KW-0808">Transferase</keyword>
<evidence type="ECO:0000256" key="4">
    <source>
        <dbReference type="ARBA" id="ARBA00022723"/>
    </source>
</evidence>
<dbReference type="PANTHER" id="PTHR46077">
    <property type="entry name" value="E3 UBIQUITIN-PROTEIN LIGASE TOPORS"/>
    <property type="match status" value="1"/>
</dbReference>
<dbReference type="GO" id="GO:0061630">
    <property type="term" value="F:ubiquitin protein ligase activity"/>
    <property type="evidence" value="ECO:0007669"/>
    <property type="project" value="UniProtKB-EC"/>
</dbReference>
<gene>
    <name evidence="12" type="primary">Topors_0</name>
    <name evidence="12" type="ORF">CK203_001502</name>
</gene>
<feature type="domain" description="RING-type" evidence="11">
    <location>
        <begin position="40"/>
        <end position="81"/>
    </location>
</feature>
<protein>
    <recommendedName>
        <fullName evidence="2">RING-type E3 ubiquitin transferase</fullName>
        <ecNumber evidence="2">2.3.2.27</ecNumber>
    </recommendedName>
</protein>
<keyword evidence="4" id="KW-0479">Metal-binding</keyword>
<feature type="region of interest" description="Disordered" evidence="10">
    <location>
        <begin position="1"/>
        <end position="20"/>
    </location>
</feature>
<dbReference type="AlphaFoldDB" id="A0A438KMD5"/>
<keyword evidence="6" id="KW-0862">Zinc</keyword>
<evidence type="ECO:0000313" key="13">
    <source>
        <dbReference type="Proteomes" id="UP000288805"/>
    </source>
</evidence>
<dbReference type="Proteomes" id="UP000288805">
    <property type="component" value="Unassembled WGS sequence"/>
</dbReference>
<evidence type="ECO:0000256" key="5">
    <source>
        <dbReference type="ARBA" id="ARBA00022771"/>
    </source>
</evidence>
<dbReference type="PANTHER" id="PTHR46077:SF1">
    <property type="entry name" value="TOP1 BINDING ARGININE_SERINE RICH PROTEIN, E3 UBIQUITIN LIGASE"/>
    <property type="match status" value="1"/>
</dbReference>
<sequence length="395" mass="44854">MEASSPRTSSSSSLSSSSSRMSRGKFVKKVMAPAIEGKSCPICLSHVVDRRAAVITACLHAYCFRCIRRWSDLKRKCPLCNAHFDSLFYRISLSSQTFLKEKLRPLAEGGTVNFGGGNAGRRVIRRYWDESNSDGRRTRPLPWRRSFGRPGSLPSDVVAERILQWRASIYSQGMQAVPFSPRNRLKQNISGNSSAKERILQRIEPWIQRELHAILHDPDPAVIVHVATSLFVSSLEENTPLGYLGGEDDFLAPLRSFLHNQTNTFWHELRVLCWHQWHLKVSRALPVSALKPVSLSGEFILLYECCTSVLEQSSRKDDSLLAGCSFSRANIQQLPWSWQLFKNDQFRQVKGVIPSWRSRPERSLDVGEQGKCHAEMILIISISAYRLLWDPKSGR</sequence>
<comment type="caution">
    <text evidence="12">The sequence shown here is derived from an EMBL/GenBank/DDBJ whole genome shotgun (WGS) entry which is preliminary data.</text>
</comment>
<dbReference type="EMBL" id="QGNW01000004">
    <property type="protein sequence ID" value="RVX22362.1"/>
    <property type="molecule type" value="Genomic_DNA"/>
</dbReference>
<evidence type="ECO:0000313" key="12">
    <source>
        <dbReference type="EMBL" id="RVX22362.1"/>
    </source>
</evidence>
<evidence type="ECO:0000256" key="8">
    <source>
        <dbReference type="ARBA" id="ARBA00023163"/>
    </source>
</evidence>
<evidence type="ECO:0000256" key="7">
    <source>
        <dbReference type="ARBA" id="ARBA00023015"/>
    </source>
</evidence>
<evidence type="ECO:0000256" key="6">
    <source>
        <dbReference type="ARBA" id="ARBA00022833"/>
    </source>
</evidence>
<dbReference type="CDD" id="cd16574">
    <property type="entry name" value="RING-HC_Topors"/>
    <property type="match status" value="1"/>
</dbReference>
<dbReference type="InterPro" id="IPR017907">
    <property type="entry name" value="Znf_RING_CS"/>
</dbReference>
<dbReference type="InterPro" id="IPR013083">
    <property type="entry name" value="Znf_RING/FYVE/PHD"/>
</dbReference>
<evidence type="ECO:0000256" key="9">
    <source>
        <dbReference type="PROSITE-ProRule" id="PRU00175"/>
    </source>
</evidence>
<reference evidence="12 13" key="1">
    <citation type="journal article" date="2018" name="PLoS Genet.">
        <title>Population sequencing reveals clonal diversity and ancestral inbreeding in the grapevine cultivar Chardonnay.</title>
        <authorList>
            <person name="Roach M.J."/>
            <person name="Johnson D.L."/>
            <person name="Bohlmann J."/>
            <person name="van Vuuren H.J."/>
            <person name="Jones S.J."/>
            <person name="Pretorius I.S."/>
            <person name="Schmidt S.A."/>
            <person name="Borneman A.R."/>
        </authorList>
    </citation>
    <scope>NUCLEOTIDE SEQUENCE [LARGE SCALE GENOMIC DNA]</scope>
    <source>
        <strain evidence="13">cv. Chardonnay</strain>
        <tissue evidence="12">Leaf</tissue>
    </source>
</reference>
<dbReference type="InterPro" id="IPR001841">
    <property type="entry name" value="Znf_RING"/>
</dbReference>
<dbReference type="EC" id="2.3.2.27" evidence="2"/>
<dbReference type="InterPro" id="IPR058746">
    <property type="entry name" value="Znf_RING-type_Topors"/>
</dbReference>
<name>A0A438KMD5_VITVI</name>
<dbReference type="SUPFAM" id="SSF57850">
    <property type="entry name" value="RING/U-box"/>
    <property type="match status" value="1"/>
</dbReference>
<evidence type="ECO:0000256" key="1">
    <source>
        <dbReference type="ARBA" id="ARBA00000900"/>
    </source>
</evidence>
<dbReference type="PROSITE" id="PS00518">
    <property type="entry name" value="ZF_RING_1"/>
    <property type="match status" value="1"/>
</dbReference>